<dbReference type="GO" id="GO:0008889">
    <property type="term" value="F:glycerophosphodiester phosphodiesterase activity"/>
    <property type="evidence" value="ECO:0007669"/>
    <property type="project" value="TreeGrafter"/>
</dbReference>
<dbReference type="AlphaFoldDB" id="A0A9E8MX38"/>
<name>A0A9E8MX38_9FLAO</name>
<accession>A0A9E8MX38</accession>
<dbReference type="KEGG" id="lnu:N7U66_05990"/>
<dbReference type="GO" id="GO:0006580">
    <property type="term" value="P:ethanolamine metabolic process"/>
    <property type="evidence" value="ECO:0007669"/>
    <property type="project" value="TreeGrafter"/>
</dbReference>
<dbReference type="EMBL" id="CP113088">
    <property type="protein sequence ID" value="WAC03158.1"/>
    <property type="molecule type" value="Genomic_DNA"/>
</dbReference>
<dbReference type="InterPro" id="IPR030395">
    <property type="entry name" value="GP_PDE_dom"/>
</dbReference>
<dbReference type="SUPFAM" id="SSF51695">
    <property type="entry name" value="PLC-like phosphodiesterases"/>
    <property type="match status" value="1"/>
</dbReference>
<feature type="domain" description="GP-PDE" evidence="1">
    <location>
        <begin position="51"/>
        <end position="216"/>
    </location>
</feature>
<dbReference type="RefSeq" id="WP_267677732.1">
    <property type="nucleotide sequence ID" value="NZ_CP113088.1"/>
</dbReference>
<dbReference type="PANTHER" id="PTHR46320">
    <property type="entry name" value="GLYCEROPHOSPHODIESTER PHOSPHODIESTERASE 1"/>
    <property type="match status" value="1"/>
</dbReference>
<dbReference type="PROSITE" id="PS51704">
    <property type="entry name" value="GP_PDE"/>
    <property type="match status" value="1"/>
</dbReference>
<proteinExistence type="predicted"/>
<reference evidence="2" key="1">
    <citation type="submission" date="2022-11" db="EMBL/GenBank/DDBJ databases">
        <title>Lacinutrix neustonica HL-RS19T sp. nov., isolated from the surface microlayer sample of brackish Lake Shihwa.</title>
        <authorList>
            <person name="Choi J.Y."/>
            <person name="Hwang C.Y."/>
        </authorList>
    </citation>
    <scope>NUCLEOTIDE SEQUENCE</scope>
    <source>
        <strain evidence="2">HL-RS19</strain>
    </source>
</reference>
<sequence length="216" mass="24532">MKYLYSLLLLVCMVSCKQESTKTLMSSETNTQAIKRSALIDTFKYQPDVLPIISAHRGGKNIKNYPENCLETLQYVNDSIPAIYEIDVAKTKDHQLVLLHDNSLERTTTGAGRLTAFTYQQLKNYNLKDAYGNVTSFKIPLFSDVLKWAIANDAVLTVDIKRSVEVQVVIAAIRQEQAEDHCIIITYDMEQAKKAYALAPNYYCLFPQEMTRSWSG</sequence>
<dbReference type="GO" id="GO:0005886">
    <property type="term" value="C:plasma membrane"/>
    <property type="evidence" value="ECO:0007669"/>
    <property type="project" value="TreeGrafter"/>
</dbReference>
<organism evidence="2 3">
    <name type="scientific">Lacinutrix neustonica</name>
    <dbReference type="NCBI Taxonomy" id="2980107"/>
    <lineage>
        <taxon>Bacteria</taxon>
        <taxon>Pseudomonadati</taxon>
        <taxon>Bacteroidota</taxon>
        <taxon>Flavobacteriia</taxon>
        <taxon>Flavobacteriales</taxon>
        <taxon>Flavobacteriaceae</taxon>
        <taxon>Lacinutrix</taxon>
    </lineage>
</organism>
<dbReference type="GO" id="GO:0070291">
    <property type="term" value="P:N-acylethanolamine metabolic process"/>
    <property type="evidence" value="ECO:0007669"/>
    <property type="project" value="TreeGrafter"/>
</dbReference>
<keyword evidence="3" id="KW-1185">Reference proteome</keyword>
<dbReference type="GO" id="GO:0006644">
    <property type="term" value="P:phospholipid metabolic process"/>
    <property type="evidence" value="ECO:0007669"/>
    <property type="project" value="TreeGrafter"/>
</dbReference>
<dbReference type="Gene3D" id="3.20.20.190">
    <property type="entry name" value="Phosphatidylinositol (PI) phosphodiesterase"/>
    <property type="match status" value="1"/>
</dbReference>
<dbReference type="InterPro" id="IPR017946">
    <property type="entry name" value="PLC-like_Pdiesterase_TIM-brl"/>
</dbReference>
<dbReference type="PANTHER" id="PTHR46320:SF1">
    <property type="entry name" value="GLYCEROPHOSPHODIESTER PHOSPHODIESTERASE 1"/>
    <property type="match status" value="1"/>
</dbReference>
<evidence type="ECO:0000259" key="1">
    <source>
        <dbReference type="PROSITE" id="PS51704"/>
    </source>
</evidence>
<dbReference type="CDD" id="cd08566">
    <property type="entry name" value="GDPD_AtGDE_like"/>
    <property type="match status" value="1"/>
</dbReference>
<evidence type="ECO:0000313" key="2">
    <source>
        <dbReference type="EMBL" id="WAC03158.1"/>
    </source>
</evidence>
<protein>
    <submittedName>
        <fullName evidence="2">Glycerophosphodiester phosphodiesterase family protein</fullName>
    </submittedName>
</protein>
<evidence type="ECO:0000313" key="3">
    <source>
        <dbReference type="Proteomes" id="UP001164705"/>
    </source>
</evidence>
<dbReference type="Pfam" id="PF03009">
    <property type="entry name" value="GDPD"/>
    <property type="match status" value="1"/>
</dbReference>
<gene>
    <name evidence="2" type="ORF">N7U66_05990</name>
</gene>
<dbReference type="Proteomes" id="UP001164705">
    <property type="component" value="Chromosome"/>
</dbReference>